<keyword evidence="11" id="KW-0675">Receptor</keyword>
<evidence type="ECO:0000256" key="2">
    <source>
        <dbReference type="ARBA" id="ARBA00004479"/>
    </source>
</evidence>
<organism evidence="16 17">
    <name type="scientific">Bucco capensis</name>
    <name type="common">collared puffbird</name>
    <dbReference type="NCBI Taxonomy" id="135168"/>
    <lineage>
        <taxon>Eukaryota</taxon>
        <taxon>Metazoa</taxon>
        <taxon>Chordata</taxon>
        <taxon>Craniata</taxon>
        <taxon>Vertebrata</taxon>
        <taxon>Euteleostomi</taxon>
        <taxon>Archelosauria</taxon>
        <taxon>Archosauria</taxon>
        <taxon>Dinosauria</taxon>
        <taxon>Saurischia</taxon>
        <taxon>Theropoda</taxon>
        <taxon>Coelurosauria</taxon>
        <taxon>Aves</taxon>
        <taxon>Neognathae</taxon>
        <taxon>Neoaves</taxon>
        <taxon>Telluraves</taxon>
        <taxon>Coraciimorphae</taxon>
        <taxon>Piciformes</taxon>
        <taxon>Bucconidae</taxon>
        <taxon>Bucco</taxon>
    </lineage>
</organism>
<reference evidence="16 17" key="1">
    <citation type="submission" date="2019-09" db="EMBL/GenBank/DDBJ databases">
        <title>Bird 10,000 Genomes (B10K) Project - Family phase.</title>
        <authorList>
            <person name="Zhang G."/>
        </authorList>
    </citation>
    <scope>NUCLEOTIDE SEQUENCE [LARGE SCALE GENOMIC DNA]</scope>
    <source>
        <strain evidence="16">B10K-DU-001-16</strain>
        <tissue evidence="16">Muscle</tissue>
    </source>
</reference>
<keyword evidence="17" id="KW-1185">Reference proteome</keyword>
<dbReference type="OrthoDB" id="9944172at2759"/>
<evidence type="ECO:0000256" key="1">
    <source>
        <dbReference type="ARBA" id="ARBA00002381"/>
    </source>
</evidence>
<dbReference type="GO" id="GO:0004911">
    <property type="term" value="F:interleukin-2 receptor activity"/>
    <property type="evidence" value="ECO:0007669"/>
    <property type="project" value="InterPro"/>
</dbReference>
<keyword evidence="9" id="KW-0472">Membrane</keyword>
<dbReference type="CDD" id="cd00033">
    <property type="entry name" value="CCP"/>
    <property type="match status" value="1"/>
</dbReference>
<dbReference type="PANTHER" id="PTHR10573">
    <property type="entry name" value="INTERLEUKIN-2 RECEPTOR ALPHA CHAIN"/>
    <property type="match status" value="1"/>
</dbReference>
<evidence type="ECO:0000256" key="9">
    <source>
        <dbReference type="ARBA" id="ARBA00023136"/>
    </source>
</evidence>
<dbReference type="GO" id="GO:0006954">
    <property type="term" value="P:inflammatory response"/>
    <property type="evidence" value="ECO:0007669"/>
    <property type="project" value="TreeGrafter"/>
</dbReference>
<feature type="domain" description="Sushi" evidence="15">
    <location>
        <begin position="102"/>
        <end position="165"/>
    </location>
</feature>
<dbReference type="PANTHER" id="PTHR10573:SF0">
    <property type="entry name" value="INTERLEUKIN-2 RECEPTOR SUBUNIT ALPHA"/>
    <property type="match status" value="1"/>
</dbReference>
<feature type="non-terminal residue" evidence="16">
    <location>
        <position position="1"/>
    </location>
</feature>
<feature type="non-terminal residue" evidence="16">
    <location>
        <position position="167"/>
    </location>
</feature>
<evidence type="ECO:0000256" key="11">
    <source>
        <dbReference type="ARBA" id="ARBA00023170"/>
    </source>
</evidence>
<keyword evidence="10 14" id="KW-1015">Disulfide bond</keyword>
<comment type="function">
    <text evidence="1">Receptor for interleukin-2. The receptor is involved in the regulation of immune tolerance by controlling regulatory T cells (TREGs) activity. TREGs suppress the activation and expansion of autoreactive T-cells.</text>
</comment>
<comment type="subcellular location">
    <subcellularLocation>
        <location evidence="2">Membrane</location>
        <topology evidence="2">Single-pass type I membrane protein</topology>
    </subcellularLocation>
</comment>
<gene>
    <name evidence="16" type="primary">Il2ra</name>
    <name evidence="16" type="ORF">BUCCAP_R05425</name>
</gene>
<evidence type="ECO:0000313" key="17">
    <source>
        <dbReference type="Proteomes" id="UP000534107"/>
    </source>
</evidence>
<keyword evidence="6" id="KW-0677">Repeat</keyword>
<name>A0A7K9HTT1_9PICI</name>
<evidence type="ECO:0000256" key="8">
    <source>
        <dbReference type="ARBA" id="ARBA00022989"/>
    </source>
</evidence>
<dbReference type="InterPro" id="IPR000436">
    <property type="entry name" value="Sushi_SCR_CCP_dom"/>
</dbReference>
<evidence type="ECO:0000256" key="3">
    <source>
        <dbReference type="ARBA" id="ARBA00013445"/>
    </source>
</evidence>
<dbReference type="GO" id="GO:0019976">
    <property type="term" value="F:interleukin-2 binding"/>
    <property type="evidence" value="ECO:0007669"/>
    <property type="project" value="InterPro"/>
</dbReference>
<keyword evidence="8" id="KW-1133">Transmembrane helix</keyword>
<dbReference type="Pfam" id="PF00084">
    <property type="entry name" value="Sushi"/>
    <property type="match status" value="2"/>
</dbReference>
<comment type="caution">
    <text evidence="14">Lacks conserved residue(s) required for the propagation of feature annotation.</text>
</comment>
<evidence type="ECO:0000256" key="4">
    <source>
        <dbReference type="ARBA" id="ARBA00022692"/>
    </source>
</evidence>
<evidence type="ECO:0000256" key="12">
    <source>
        <dbReference type="ARBA" id="ARBA00023180"/>
    </source>
</evidence>
<keyword evidence="5" id="KW-0732">Signal</keyword>
<dbReference type="GO" id="GO:0002376">
    <property type="term" value="P:immune system process"/>
    <property type="evidence" value="ECO:0007669"/>
    <property type="project" value="UniProtKB-KW"/>
</dbReference>
<evidence type="ECO:0000259" key="15">
    <source>
        <dbReference type="PROSITE" id="PS50923"/>
    </source>
</evidence>
<evidence type="ECO:0000256" key="10">
    <source>
        <dbReference type="ARBA" id="ARBA00023157"/>
    </source>
</evidence>
<evidence type="ECO:0000313" key="16">
    <source>
        <dbReference type="EMBL" id="NXH16402.1"/>
    </source>
</evidence>
<keyword evidence="7" id="KW-0391">Immunity</keyword>
<dbReference type="Proteomes" id="UP000534107">
    <property type="component" value="Unassembled WGS sequence"/>
</dbReference>
<dbReference type="SMART" id="SM00032">
    <property type="entry name" value="CCP"/>
    <property type="match status" value="2"/>
</dbReference>
<dbReference type="GO" id="GO:0016020">
    <property type="term" value="C:membrane"/>
    <property type="evidence" value="ECO:0007669"/>
    <property type="project" value="UniProtKB-SubCell"/>
</dbReference>
<dbReference type="InterPro" id="IPR015486">
    <property type="entry name" value="IL-2_rcpt_alpha"/>
</dbReference>
<dbReference type="SUPFAM" id="SSF57535">
    <property type="entry name" value="Complement control module/SCR domain"/>
    <property type="match status" value="2"/>
</dbReference>
<dbReference type="InterPro" id="IPR035976">
    <property type="entry name" value="Sushi/SCR/CCP_sf"/>
</dbReference>
<accession>A0A7K9HTT1</accession>
<evidence type="ECO:0000256" key="7">
    <source>
        <dbReference type="ARBA" id="ARBA00022859"/>
    </source>
</evidence>
<dbReference type="AlphaFoldDB" id="A0A7K9HTT1"/>
<evidence type="ECO:0000256" key="6">
    <source>
        <dbReference type="ARBA" id="ARBA00022737"/>
    </source>
</evidence>
<evidence type="ECO:0000256" key="5">
    <source>
        <dbReference type="ARBA" id="ARBA00022729"/>
    </source>
</evidence>
<evidence type="ECO:0000256" key="14">
    <source>
        <dbReference type="PROSITE-ProRule" id="PRU00302"/>
    </source>
</evidence>
<comment type="subunit">
    <text evidence="13">Non-covalent dimer of an alpha and a beta subunit. IL2R exists in 3 different forms: a high affinity dimer, an intermediate affinity monomer (beta subunit), and a low affinity monomer (alpha subunit). The high and intermediate affinity forms also associate with a gamma subunit.</text>
</comment>
<keyword evidence="4" id="KW-0812">Transmembrane</keyword>
<keyword evidence="14" id="KW-0768">Sushi</keyword>
<protein>
    <recommendedName>
        <fullName evidence="3">Interleukin-2 receptor subunit alpha</fullName>
    </recommendedName>
</protein>
<keyword evidence="12" id="KW-0325">Glycoprotein</keyword>
<evidence type="ECO:0000256" key="13">
    <source>
        <dbReference type="ARBA" id="ARBA00025938"/>
    </source>
</evidence>
<dbReference type="Gene3D" id="2.10.70.10">
    <property type="entry name" value="Complement Module, domain 1"/>
    <property type="match status" value="2"/>
</dbReference>
<comment type="caution">
    <text evidence="16">The sequence shown here is derived from an EMBL/GenBank/DDBJ whole genome shotgun (WGS) entry which is preliminary data.</text>
</comment>
<feature type="domain" description="Sushi" evidence="15">
    <location>
        <begin position="1"/>
        <end position="61"/>
    </location>
</feature>
<feature type="disulfide bond" evidence="14">
    <location>
        <begin position="104"/>
        <end position="147"/>
    </location>
</feature>
<dbReference type="PROSITE" id="PS50923">
    <property type="entry name" value="SUSHI"/>
    <property type="match status" value="2"/>
</dbReference>
<proteinExistence type="predicted"/>
<dbReference type="EMBL" id="VWZO01011519">
    <property type="protein sequence ID" value="NXH16402.1"/>
    <property type="molecule type" value="Genomic_DNA"/>
</dbReference>
<sequence length="167" mass="19075">CPTIPMIKLADVTAETYPLETKLYYECDKGYRRIKGQYPGIQCQNIDQVASWVYQKFECIDENLLLSMAPTTMLNFTQMPERKKQSPAPQKQEKLPEFDQKGFCGPPKTIPHASLSLRKEYHVGQVLHFRCQSGYTKQSPTSGTSTCKKENGKIIWTQLNMRCTNGS</sequence>